<name>A0A9Q3DJ92_9BASI</name>
<accession>A0A9Q3DJ92</accession>
<keyword evidence="3" id="KW-1185">Reference proteome</keyword>
<dbReference type="EMBL" id="AVOT02018365">
    <property type="protein sequence ID" value="MBW0505216.1"/>
    <property type="molecule type" value="Genomic_DNA"/>
</dbReference>
<sequence>MICLQCSPHPALCLPIPASYHSHTPTMPLRHASKASLRALKICLQHHHLITALTSCILPHPHHLPCLCSHRVLKIWLQHSHHISFLTPPYASTPPPHPLCSLPCSWSDIRVMWYMLNPITEIGTTMAIHVSMLYPIYGNLAISIIIGQIGHFFFFGLSWLFHNLDPTWSLHHHQAFPGKILCLGGLLHFPVNRKIHPKSLYLAFKL</sequence>
<evidence type="ECO:0000256" key="1">
    <source>
        <dbReference type="SAM" id="Phobius"/>
    </source>
</evidence>
<reference evidence="2" key="1">
    <citation type="submission" date="2021-03" db="EMBL/GenBank/DDBJ databases">
        <title>Draft genome sequence of rust myrtle Austropuccinia psidii MF-1, a brazilian biotype.</title>
        <authorList>
            <person name="Quecine M.C."/>
            <person name="Pachon D.M.R."/>
            <person name="Bonatelli M.L."/>
            <person name="Correr F.H."/>
            <person name="Franceschini L.M."/>
            <person name="Leite T.F."/>
            <person name="Margarido G.R.A."/>
            <person name="Almeida C.A."/>
            <person name="Ferrarezi J.A."/>
            <person name="Labate C.A."/>
        </authorList>
    </citation>
    <scope>NUCLEOTIDE SEQUENCE</scope>
    <source>
        <strain evidence="2">MF-1</strain>
    </source>
</reference>
<comment type="caution">
    <text evidence="2">The sequence shown here is derived from an EMBL/GenBank/DDBJ whole genome shotgun (WGS) entry which is preliminary data.</text>
</comment>
<organism evidence="2 3">
    <name type="scientific">Austropuccinia psidii MF-1</name>
    <dbReference type="NCBI Taxonomy" id="1389203"/>
    <lineage>
        <taxon>Eukaryota</taxon>
        <taxon>Fungi</taxon>
        <taxon>Dikarya</taxon>
        <taxon>Basidiomycota</taxon>
        <taxon>Pucciniomycotina</taxon>
        <taxon>Pucciniomycetes</taxon>
        <taxon>Pucciniales</taxon>
        <taxon>Sphaerophragmiaceae</taxon>
        <taxon>Austropuccinia</taxon>
    </lineage>
</organism>
<feature type="transmembrane region" description="Helical" evidence="1">
    <location>
        <begin position="136"/>
        <end position="161"/>
    </location>
</feature>
<evidence type="ECO:0000313" key="2">
    <source>
        <dbReference type="EMBL" id="MBW0505216.1"/>
    </source>
</evidence>
<protein>
    <submittedName>
        <fullName evidence="2">Uncharacterized protein</fullName>
    </submittedName>
</protein>
<evidence type="ECO:0000313" key="3">
    <source>
        <dbReference type="Proteomes" id="UP000765509"/>
    </source>
</evidence>
<proteinExistence type="predicted"/>
<dbReference type="AlphaFoldDB" id="A0A9Q3DJ92"/>
<keyword evidence="1" id="KW-1133">Transmembrane helix</keyword>
<keyword evidence="1" id="KW-0472">Membrane</keyword>
<dbReference type="Proteomes" id="UP000765509">
    <property type="component" value="Unassembled WGS sequence"/>
</dbReference>
<gene>
    <name evidence="2" type="ORF">O181_044931</name>
</gene>
<keyword evidence="1" id="KW-0812">Transmembrane</keyword>